<sequence>MLSGSPKKDGGRMSHRGSEAAIPTEELQGVVLALSQGLESLHLQLDQHHAVGKALCEELAAKTDSGTTLLADGTEPLANLSAEALAQRETIARLHASMVSHHAANAGMLAQVNSLESQLHAVQTLVASMSLTEQRTAQQLPAESTASKQVTHVRAAVAGSKTHLSADAASLWDKLPAALCAKILELSSELTKLANGMVHPLEIKTMRNERLEQLWIDAMQCDWQGDLRVLPAPQMGVYEHAIRSRGMLTRLRKLKFIDDGVVQKVALKEGWEDLLDREKYTKVAVAAAAFGRIDVLEQMFEALGVTRNVLSVVIVALACGQHATADWILAHLKVAIPDIEIPAIYRDPVARTLLSEPPKNELEIWARLSAIDSDRQGGLNAMRFAGANGDVVALELLCKCFGMMPKSVPWHFKVGSIGMINWLRSHGMLDPPELVVALAFKDCNDVKTLEYMYETLGIAADKKDLICACRSNNRPAAALLMTRHGICVDQSVVIAAVKYCAVDVINLVVERKPEMANQIINTAVSVDTLETEIPPTELVEYLYARHPQGFRQNTLAAAIKAALKYGHVSTVAFLLDSVTTADWDLDAAKLMVDGSEASRNAKKRLGKLIGRTAARRASQLSK</sequence>
<dbReference type="Proteomes" id="UP001527925">
    <property type="component" value="Unassembled WGS sequence"/>
</dbReference>
<evidence type="ECO:0000313" key="2">
    <source>
        <dbReference type="EMBL" id="KAL2912468.1"/>
    </source>
</evidence>
<protein>
    <recommendedName>
        <fullName evidence="4">Ankyrin repeat protein</fullName>
    </recommendedName>
</protein>
<comment type="caution">
    <text evidence="2">The sequence shown here is derived from an EMBL/GenBank/DDBJ whole genome shotgun (WGS) entry which is preliminary data.</text>
</comment>
<reference evidence="2 3" key="1">
    <citation type="submission" date="2023-09" db="EMBL/GenBank/DDBJ databases">
        <title>Pangenome analysis of Batrachochytrium dendrobatidis and related Chytrids.</title>
        <authorList>
            <person name="Yacoub M.N."/>
            <person name="Stajich J.E."/>
            <person name="James T.Y."/>
        </authorList>
    </citation>
    <scope>NUCLEOTIDE SEQUENCE [LARGE SCALE GENOMIC DNA]</scope>
    <source>
        <strain evidence="2 3">JEL0888</strain>
    </source>
</reference>
<feature type="region of interest" description="Disordered" evidence="1">
    <location>
        <begin position="1"/>
        <end position="21"/>
    </location>
</feature>
<keyword evidence="3" id="KW-1185">Reference proteome</keyword>
<evidence type="ECO:0000313" key="3">
    <source>
        <dbReference type="Proteomes" id="UP001527925"/>
    </source>
</evidence>
<proteinExistence type="predicted"/>
<name>A0ABR4MZ19_9FUNG</name>
<evidence type="ECO:0008006" key="4">
    <source>
        <dbReference type="Google" id="ProtNLM"/>
    </source>
</evidence>
<feature type="compositionally biased region" description="Basic and acidic residues" evidence="1">
    <location>
        <begin position="1"/>
        <end position="18"/>
    </location>
</feature>
<gene>
    <name evidence="2" type="ORF">HK105_208040</name>
</gene>
<accession>A0ABR4MZ19</accession>
<organism evidence="2 3">
    <name type="scientific">Polyrhizophydium stewartii</name>
    <dbReference type="NCBI Taxonomy" id="2732419"/>
    <lineage>
        <taxon>Eukaryota</taxon>
        <taxon>Fungi</taxon>
        <taxon>Fungi incertae sedis</taxon>
        <taxon>Chytridiomycota</taxon>
        <taxon>Chytridiomycota incertae sedis</taxon>
        <taxon>Chytridiomycetes</taxon>
        <taxon>Rhizophydiales</taxon>
        <taxon>Rhizophydiales incertae sedis</taxon>
        <taxon>Polyrhizophydium</taxon>
    </lineage>
</organism>
<dbReference type="EMBL" id="JADGIZ020000064">
    <property type="protein sequence ID" value="KAL2912468.1"/>
    <property type="molecule type" value="Genomic_DNA"/>
</dbReference>
<evidence type="ECO:0000256" key="1">
    <source>
        <dbReference type="SAM" id="MobiDB-lite"/>
    </source>
</evidence>